<feature type="transmembrane region" description="Helical" evidence="2">
    <location>
        <begin position="88"/>
        <end position="107"/>
    </location>
</feature>
<keyword evidence="4" id="KW-1185">Reference proteome</keyword>
<feature type="transmembrane region" description="Helical" evidence="2">
    <location>
        <begin position="235"/>
        <end position="255"/>
    </location>
</feature>
<name>A0A428SQI8_9HYPO</name>
<comment type="caution">
    <text evidence="3">The sequence shown here is derived from an EMBL/GenBank/DDBJ whole genome shotgun (WGS) entry which is preliminary data.</text>
</comment>
<organism evidence="3 4">
    <name type="scientific">Fusarium oligoseptatum</name>
    <dbReference type="NCBI Taxonomy" id="2604345"/>
    <lineage>
        <taxon>Eukaryota</taxon>
        <taxon>Fungi</taxon>
        <taxon>Dikarya</taxon>
        <taxon>Ascomycota</taxon>
        <taxon>Pezizomycotina</taxon>
        <taxon>Sordariomycetes</taxon>
        <taxon>Hypocreomycetidae</taxon>
        <taxon>Hypocreales</taxon>
        <taxon>Nectriaceae</taxon>
        <taxon>Fusarium</taxon>
        <taxon>Fusarium solani species complex</taxon>
    </lineage>
</organism>
<keyword evidence="2" id="KW-1133">Transmembrane helix</keyword>
<gene>
    <name evidence="3" type="ORF">CEP52_014038</name>
</gene>
<feature type="transmembrane region" description="Helical" evidence="2">
    <location>
        <begin position="202"/>
        <end position="223"/>
    </location>
</feature>
<evidence type="ECO:0000256" key="1">
    <source>
        <dbReference type="SAM" id="MobiDB-lite"/>
    </source>
</evidence>
<feature type="compositionally biased region" description="Low complexity" evidence="1">
    <location>
        <begin position="415"/>
        <end position="426"/>
    </location>
</feature>
<feature type="region of interest" description="Disordered" evidence="1">
    <location>
        <begin position="399"/>
        <end position="464"/>
    </location>
</feature>
<keyword evidence="2" id="KW-0472">Membrane</keyword>
<feature type="transmembrane region" description="Helical" evidence="2">
    <location>
        <begin position="57"/>
        <end position="76"/>
    </location>
</feature>
<keyword evidence="2" id="KW-0812">Transmembrane</keyword>
<feature type="compositionally biased region" description="Basic and acidic residues" evidence="1">
    <location>
        <begin position="399"/>
        <end position="410"/>
    </location>
</feature>
<sequence length="464" mass="50778">MPPLLIDDRAENHALQVICAWPVSGQYGFGTRILYYVLIATCLLARREDWLVTPCLAAALVLPAVAAFHGIVLAAFHNPHAVDMDVFGAFQLCSIGIIVAPVTVMMSRTYFNDPGRNTIFLWTFLQLVGLLSLAIEFYRIQTSDCMQGNSQPLPSSDVSHFPYTEGNNCGLICSIQEGPSSPMRGGSANNIYVIPAPGTLTFGTATLLAAACSIHAVLCLVSMWDKVRLNQTIGYFLKILAVPVFGGAGLAILIVGEINFFSAQVRYQTEPMANVGQWAPVVGTSLAMLTSLYILLAKHIAEGEDSDSKMHRCNCSHCKMDHTRDEIIPTRELDAATDHPLTNLYRQKVKKLFFTVGKILGTPHQDYITARDIEAPSSERILVPGQIYRDPTLSERLNERGRWRGDDSPTRARASSFGSSVLSSSSMIRTPSMPEEPQAAVLPPSTRSRTISDSLDPEALATFR</sequence>
<feature type="transmembrane region" description="Helical" evidence="2">
    <location>
        <begin position="275"/>
        <end position="296"/>
    </location>
</feature>
<proteinExistence type="predicted"/>
<feature type="transmembrane region" description="Helical" evidence="2">
    <location>
        <begin position="119"/>
        <end position="140"/>
    </location>
</feature>
<reference evidence="3 4" key="1">
    <citation type="submission" date="2017-06" db="EMBL/GenBank/DDBJ databases">
        <title>Comparative genomic analysis of Ambrosia Fusariam Clade fungi.</title>
        <authorList>
            <person name="Stajich J.E."/>
            <person name="Carrillo J."/>
            <person name="Kijimoto T."/>
            <person name="Eskalen A."/>
            <person name="O'Donnell K."/>
            <person name="Kasson M."/>
        </authorList>
    </citation>
    <scope>NUCLEOTIDE SEQUENCE [LARGE SCALE GENOMIC DNA]</scope>
    <source>
        <strain evidence="3 4">NRRL62579</strain>
    </source>
</reference>
<dbReference type="AlphaFoldDB" id="A0A428SQI8"/>
<dbReference type="EMBL" id="NKCK01000210">
    <property type="protein sequence ID" value="RSL92030.1"/>
    <property type="molecule type" value="Genomic_DNA"/>
</dbReference>
<feature type="transmembrane region" description="Helical" evidence="2">
    <location>
        <begin position="27"/>
        <end position="45"/>
    </location>
</feature>
<dbReference type="STRING" id="1325735.A0A428SQI8"/>
<evidence type="ECO:0000313" key="3">
    <source>
        <dbReference type="EMBL" id="RSL92030.1"/>
    </source>
</evidence>
<evidence type="ECO:0000313" key="4">
    <source>
        <dbReference type="Proteomes" id="UP000287144"/>
    </source>
</evidence>
<protein>
    <submittedName>
        <fullName evidence="3">Uncharacterized protein</fullName>
    </submittedName>
</protein>
<evidence type="ECO:0000256" key="2">
    <source>
        <dbReference type="SAM" id="Phobius"/>
    </source>
</evidence>
<accession>A0A428SQI8</accession>
<dbReference type="Proteomes" id="UP000287144">
    <property type="component" value="Unassembled WGS sequence"/>
</dbReference>